<accession>A0ABP3I878</accession>
<dbReference type="InterPro" id="IPR025843">
    <property type="entry name" value="Actino_peptide"/>
</dbReference>
<dbReference type="RefSeq" id="WP_344020436.1">
    <property type="nucleotide sequence ID" value="NZ_BAAABX010000009.1"/>
</dbReference>
<dbReference type="EMBL" id="BAAABX010000009">
    <property type="protein sequence ID" value="GAA0392131.1"/>
    <property type="molecule type" value="Genomic_DNA"/>
</dbReference>
<evidence type="ECO:0000256" key="1">
    <source>
        <dbReference type="SAM" id="MobiDB-lite"/>
    </source>
</evidence>
<gene>
    <name evidence="2" type="ORF">GCM10010357_11100</name>
</gene>
<reference evidence="3" key="1">
    <citation type="journal article" date="2019" name="Int. J. Syst. Evol. Microbiol.">
        <title>The Global Catalogue of Microorganisms (GCM) 10K type strain sequencing project: providing services to taxonomists for standard genome sequencing and annotation.</title>
        <authorList>
            <consortium name="The Broad Institute Genomics Platform"/>
            <consortium name="The Broad Institute Genome Sequencing Center for Infectious Disease"/>
            <person name="Wu L."/>
            <person name="Ma J."/>
        </authorList>
    </citation>
    <scope>NUCLEOTIDE SEQUENCE [LARGE SCALE GENOMIC DNA]</scope>
    <source>
        <strain evidence="3">JCM 4788</strain>
    </source>
</reference>
<feature type="compositionally biased region" description="Basic and acidic residues" evidence="1">
    <location>
        <begin position="69"/>
        <end position="82"/>
    </location>
</feature>
<proteinExistence type="predicted"/>
<evidence type="ECO:0000313" key="2">
    <source>
        <dbReference type="EMBL" id="GAA0392131.1"/>
    </source>
</evidence>
<evidence type="ECO:0000313" key="3">
    <source>
        <dbReference type="Proteomes" id="UP001500879"/>
    </source>
</evidence>
<feature type="region of interest" description="Disordered" evidence="1">
    <location>
        <begin position="39"/>
        <end position="82"/>
    </location>
</feature>
<dbReference type="NCBIfam" id="TIGR04186">
    <property type="entry name" value="GRASP_targ"/>
    <property type="match status" value="1"/>
</dbReference>
<protein>
    <recommendedName>
        <fullName evidence="4">ATP-grasp-modified RiPP</fullName>
    </recommendedName>
</protein>
<feature type="compositionally biased region" description="Polar residues" evidence="1">
    <location>
        <begin position="55"/>
        <end position="68"/>
    </location>
</feature>
<dbReference type="Proteomes" id="UP001500879">
    <property type="component" value="Unassembled WGS sequence"/>
</dbReference>
<sequence>MQETAVRPWGISRMRPYPATYQQPFATVAIDPETQTGVYRDGAGQVVEMGKHGSNKGTETQPQSTNLDSRNDTDHDQDSEQD</sequence>
<dbReference type="Pfam" id="PF14408">
    <property type="entry name" value="Actino_peptide"/>
    <property type="match status" value="1"/>
</dbReference>
<organism evidence="2 3">
    <name type="scientific">Streptomyces luteireticuli</name>
    <dbReference type="NCBI Taxonomy" id="173858"/>
    <lineage>
        <taxon>Bacteria</taxon>
        <taxon>Bacillati</taxon>
        <taxon>Actinomycetota</taxon>
        <taxon>Actinomycetes</taxon>
        <taxon>Kitasatosporales</taxon>
        <taxon>Streptomycetaceae</taxon>
        <taxon>Streptomyces</taxon>
    </lineage>
</organism>
<dbReference type="InterPro" id="IPR026496">
    <property type="entry name" value="GRASP_targ"/>
</dbReference>
<comment type="caution">
    <text evidence="2">The sequence shown here is derived from an EMBL/GenBank/DDBJ whole genome shotgun (WGS) entry which is preliminary data.</text>
</comment>
<evidence type="ECO:0008006" key="4">
    <source>
        <dbReference type="Google" id="ProtNLM"/>
    </source>
</evidence>
<keyword evidence="3" id="KW-1185">Reference proteome</keyword>
<name>A0ABP3I878_9ACTN</name>